<evidence type="ECO:0000313" key="2">
    <source>
        <dbReference type="EnsemblMetazoa" id="GAUT020457-PA"/>
    </source>
</evidence>
<dbReference type="Proteomes" id="UP000078200">
    <property type="component" value="Unassembled WGS sequence"/>
</dbReference>
<dbReference type="Pfam" id="PF00069">
    <property type="entry name" value="Pkinase"/>
    <property type="match status" value="1"/>
</dbReference>
<dbReference type="SMART" id="SM00220">
    <property type="entry name" value="S_TKc"/>
    <property type="match status" value="1"/>
</dbReference>
<dbReference type="InterPro" id="IPR011009">
    <property type="entry name" value="Kinase-like_dom_sf"/>
</dbReference>
<reference evidence="2" key="1">
    <citation type="submission" date="2020-05" db="UniProtKB">
        <authorList>
            <consortium name="EnsemblMetazoa"/>
        </authorList>
    </citation>
    <scope>IDENTIFICATION</scope>
    <source>
        <strain evidence="2">TTRI</strain>
    </source>
</reference>
<dbReference type="STRING" id="7395.A0A1A9UZ53"/>
<sequence length="223" mass="25530">MSSKGEDKCTEIPKMLYDRSADKTYKVMRFFGKGGFAKCYEIMDMAENEVYAGKIVSKKLLMKNNHKEKMAQEITIHRSLSHPNILANHHSKLEHLWPPIQKSRNVITEYQTKPSKPAADMVVSMLRLNPSDRPTVGQLLQFDFLNSVPVPKFLPTSCLTMSPRLETENTSAHDEDKQRKRLLEINAIRNDDTYESTFLKNNLQDTITASGSAYQYNGDSRQL</sequence>
<evidence type="ECO:0000313" key="3">
    <source>
        <dbReference type="Proteomes" id="UP000078200"/>
    </source>
</evidence>
<proteinExistence type="predicted"/>
<dbReference type="SUPFAM" id="SSF56112">
    <property type="entry name" value="Protein kinase-like (PK-like)"/>
    <property type="match status" value="2"/>
</dbReference>
<evidence type="ECO:0000259" key="1">
    <source>
        <dbReference type="PROSITE" id="PS50011"/>
    </source>
</evidence>
<dbReference type="InterPro" id="IPR000719">
    <property type="entry name" value="Prot_kinase_dom"/>
</dbReference>
<accession>A0A1A9UZ53</accession>
<feature type="domain" description="Protein kinase" evidence="1">
    <location>
        <begin position="25"/>
        <end position="223"/>
    </location>
</feature>
<name>A0A1A9UZ53_GLOAU</name>
<dbReference type="GO" id="GO:0000922">
    <property type="term" value="C:spindle pole"/>
    <property type="evidence" value="ECO:0007669"/>
    <property type="project" value="TreeGrafter"/>
</dbReference>
<dbReference type="GO" id="GO:0004674">
    <property type="term" value="F:protein serine/threonine kinase activity"/>
    <property type="evidence" value="ECO:0007669"/>
    <property type="project" value="TreeGrafter"/>
</dbReference>
<dbReference type="GO" id="GO:0005524">
    <property type="term" value="F:ATP binding"/>
    <property type="evidence" value="ECO:0007669"/>
    <property type="project" value="InterPro"/>
</dbReference>
<dbReference type="PROSITE" id="PS50011">
    <property type="entry name" value="PROTEIN_KINASE_DOM"/>
    <property type="match status" value="1"/>
</dbReference>
<dbReference type="EnsemblMetazoa" id="GAUT020457-RA">
    <property type="protein sequence ID" value="GAUT020457-PA"/>
    <property type="gene ID" value="GAUT020457"/>
</dbReference>
<dbReference type="VEuPathDB" id="VectorBase:GAUT020457"/>
<dbReference type="PANTHER" id="PTHR24345:SF93">
    <property type="entry name" value="SERINE_THREONINE-PROTEIN KINASE PLK1"/>
    <property type="match status" value="1"/>
</dbReference>
<dbReference type="Gene3D" id="3.30.200.20">
    <property type="entry name" value="Phosphorylase Kinase, domain 1"/>
    <property type="match status" value="1"/>
</dbReference>
<dbReference type="GO" id="GO:0000776">
    <property type="term" value="C:kinetochore"/>
    <property type="evidence" value="ECO:0007669"/>
    <property type="project" value="TreeGrafter"/>
</dbReference>
<dbReference type="GO" id="GO:0005813">
    <property type="term" value="C:centrosome"/>
    <property type="evidence" value="ECO:0007669"/>
    <property type="project" value="TreeGrafter"/>
</dbReference>
<dbReference type="AlphaFoldDB" id="A0A1A9UZ53"/>
<organism evidence="2 3">
    <name type="scientific">Glossina austeni</name>
    <name type="common">Savannah tsetse fly</name>
    <dbReference type="NCBI Taxonomy" id="7395"/>
    <lineage>
        <taxon>Eukaryota</taxon>
        <taxon>Metazoa</taxon>
        <taxon>Ecdysozoa</taxon>
        <taxon>Arthropoda</taxon>
        <taxon>Hexapoda</taxon>
        <taxon>Insecta</taxon>
        <taxon>Pterygota</taxon>
        <taxon>Neoptera</taxon>
        <taxon>Endopterygota</taxon>
        <taxon>Diptera</taxon>
        <taxon>Brachycera</taxon>
        <taxon>Muscomorpha</taxon>
        <taxon>Hippoboscoidea</taxon>
        <taxon>Glossinidae</taxon>
        <taxon>Glossina</taxon>
    </lineage>
</organism>
<dbReference type="GO" id="GO:0005634">
    <property type="term" value="C:nucleus"/>
    <property type="evidence" value="ECO:0007669"/>
    <property type="project" value="TreeGrafter"/>
</dbReference>
<keyword evidence="3" id="KW-1185">Reference proteome</keyword>
<protein>
    <recommendedName>
        <fullName evidence="1">Protein kinase domain-containing protein</fullName>
    </recommendedName>
</protein>
<dbReference type="PANTHER" id="PTHR24345">
    <property type="entry name" value="SERINE/THREONINE-PROTEIN KINASE PLK"/>
    <property type="match status" value="1"/>
</dbReference>
<dbReference type="GO" id="GO:0007052">
    <property type="term" value="P:mitotic spindle organization"/>
    <property type="evidence" value="ECO:0007669"/>
    <property type="project" value="TreeGrafter"/>
</dbReference>
<dbReference type="GO" id="GO:0005737">
    <property type="term" value="C:cytoplasm"/>
    <property type="evidence" value="ECO:0007669"/>
    <property type="project" value="TreeGrafter"/>
</dbReference>